<dbReference type="Proteomes" id="UP000279833">
    <property type="component" value="Unassembled WGS sequence"/>
</dbReference>
<sequence>MTTETLKEEDIGNCECSEKISEEKISIEDTDDDDDDYKLTLKNLWGTDIANYFLHPNFQKTTKIKTITNQSITNQSIPNQSINDNLFIGGYPNGMLHGARIPFHYKLKSWLFDLKQINMNQSIDNRKSIKSIKSMKSIKCPIISHSPIRTNSVFNLIDLLKYHIGTNYSAQYLWNLLRYKSYEQLINYEKQLTNEEQITYSAFTHEYVLKGKEKPPLCDFIRENPSNSLMNIMKQLKSPSIEKQLRKMNLSVSWANRNQDQFRMISFQQNLKDAIKSIETNQFTSSLLNNNQMKIKHELDSNLKLNDQQVDQLMSFYPTLKNKQNETFIDNDIQPLENYFPDYSKIQDSIKKVSKLPNSESMTKKSTKSFDHLSFWHANQSIKSPKKTEIKYQSINNKQEKTSYQLKSLRKPSNISISTSSIDKKLQPLCWSDLLETNKQRDYSKQISGLYSSLSNENSRNNSMDCSFIKKTLWKPAKAIVS</sequence>
<name>A0A183JZ04_9TREM</name>
<proteinExistence type="predicted"/>
<accession>A0A183JZ04</accession>
<reference evidence="3" key="1">
    <citation type="submission" date="2016-06" db="UniProtKB">
        <authorList>
            <consortium name="WormBaseParasite"/>
        </authorList>
    </citation>
    <scope>IDENTIFICATION</scope>
</reference>
<organism evidence="3">
    <name type="scientific">Schistosoma curassoni</name>
    <dbReference type="NCBI Taxonomy" id="6186"/>
    <lineage>
        <taxon>Eukaryota</taxon>
        <taxon>Metazoa</taxon>
        <taxon>Spiralia</taxon>
        <taxon>Lophotrochozoa</taxon>
        <taxon>Platyhelminthes</taxon>
        <taxon>Trematoda</taxon>
        <taxon>Digenea</taxon>
        <taxon>Strigeidida</taxon>
        <taxon>Schistosomatoidea</taxon>
        <taxon>Schistosomatidae</taxon>
        <taxon>Schistosoma</taxon>
    </lineage>
</organism>
<evidence type="ECO:0000313" key="3">
    <source>
        <dbReference type="WBParaSite" id="SCUD_0000796101-mRNA-1"/>
    </source>
</evidence>
<dbReference type="AlphaFoldDB" id="A0A183JZ04"/>
<reference evidence="1 2" key="2">
    <citation type="submission" date="2018-11" db="EMBL/GenBank/DDBJ databases">
        <authorList>
            <consortium name="Pathogen Informatics"/>
        </authorList>
    </citation>
    <scope>NUCLEOTIDE SEQUENCE [LARGE SCALE GENOMIC DNA]</scope>
    <source>
        <strain evidence="1">Dakar</strain>
        <strain evidence="2">Dakar, Senegal</strain>
    </source>
</reference>
<evidence type="ECO:0000313" key="1">
    <source>
        <dbReference type="EMBL" id="VDP28632.1"/>
    </source>
</evidence>
<protein>
    <submittedName>
        <fullName evidence="3">Protein kinase domain-containing protein</fullName>
    </submittedName>
</protein>
<dbReference type="OrthoDB" id="6243116at2759"/>
<gene>
    <name evidence="1" type="ORF">SCUD_LOCUS7961</name>
</gene>
<dbReference type="EMBL" id="UZAK01032546">
    <property type="protein sequence ID" value="VDP28632.1"/>
    <property type="molecule type" value="Genomic_DNA"/>
</dbReference>
<dbReference type="WBParaSite" id="SCUD_0000796101-mRNA-1">
    <property type="protein sequence ID" value="SCUD_0000796101-mRNA-1"/>
    <property type="gene ID" value="SCUD_0000796101"/>
</dbReference>
<evidence type="ECO:0000313" key="2">
    <source>
        <dbReference type="Proteomes" id="UP000279833"/>
    </source>
</evidence>
<keyword evidence="2" id="KW-1185">Reference proteome</keyword>